<dbReference type="AlphaFoldDB" id="A0A1J0LUC2"/>
<dbReference type="OrthoDB" id="27306at2"/>
<gene>
    <name evidence="2" type="ORF">A0O31_01934</name>
</gene>
<reference evidence="3" key="1">
    <citation type="submission" date="2016-06" db="EMBL/GenBank/DDBJ databases">
        <title>Whole genome sequencing of Thermus brockianus strain GE-1.</title>
        <authorList>
            <person name="Schaefers C."/>
            <person name="Blank S."/>
            <person name="Wiebusch S."/>
            <person name="Elleuche S."/>
            <person name="Antranikian G."/>
        </authorList>
    </citation>
    <scope>NUCLEOTIDE SEQUENCE [LARGE SCALE GENOMIC DNA]</scope>
    <source>
        <strain evidence="3">GE-1</strain>
    </source>
</reference>
<protein>
    <submittedName>
        <fullName evidence="2">Uncharacterized protein</fullName>
    </submittedName>
</protein>
<dbReference type="KEGG" id="tbc:A0O31_01934"/>
<evidence type="ECO:0000313" key="3">
    <source>
        <dbReference type="Proteomes" id="UP000182993"/>
    </source>
</evidence>
<proteinExistence type="predicted"/>
<dbReference type="RefSeq" id="WP_071677623.1">
    <property type="nucleotide sequence ID" value="NZ_CP016312.1"/>
</dbReference>
<keyword evidence="1" id="KW-1133">Transmembrane helix</keyword>
<accession>A0A1J0LUC2</accession>
<dbReference type="Proteomes" id="UP000182993">
    <property type="component" value="Chromosome"/>
</dbReference>
<feature type="transmembrane region" description="Helical" evidence="1">
    <location>
        <begin position="12"/>
        <end position="42"/>
    </location>
</feature>
<dbReference type="EMBL" id="CP016312">
    <property type="protein sequence ID" value="APD10009.1"/>
    <property type="molecule type" value="Genomic_DNA"/>
</dbReference>
<evidence type="ECO:0000256" key="1">
    <source>
        <dbReference type="SAM" id="Phobius"/>
    </source>
</evidence>
<evidence type="ECO:0000313" key="2">
    <source>
        <dbReference type="EMBL" id="APD10009.1"/>
    </source>
</evidence>
<organism evidence="2 3">
    <name type="scientific">Thermus brockianus</name>
    <dbReference type="NCBI Taxonomy" id="56956"/>
    <lineage>
        <taxon>Bacteria</taxon>
        <taxon>Thermotogati</taxon>
        <taxon>Deinococcota</taxon>
        <taxon>Deinococci</taxon>
        <taxon>Thermales</taxon>
        <taxon>Thermaceae</taxon>
        <taxon>Thermus</taxon>
    </lineage>
</organism>
<keyword evidence="1" id="KW-0812">Transmembrane</keyword>
<name>A0A1J0LUC2_THEBO</name>
<dbReference type="STRING" id="56956.A0O31_01934"/>
<keyword evidence="1" id="KW-0472">Membrane</keyword>
<sequence>MARVLPLSTALAFFLLLWAGLGFSALGLGLALGAGLLGYWGVARWQGRMLSQGPSQAALERLAMKEAWRRGGFLRPKDLFPYMGEGEARALLEGLAARGLCRKEGDGFRF</sequence>